<sequence>MSRPTPHPSRDRTDARLVIVIVIVSDGRFANLFGGAVWTLCLVSLVSFPVWRGWFRIGGCGFVLALNTGQPLHEEGGESSLGQLCTLCMQDTCAITSVESAARSYRSRALHRRNQHLRSRSERLLPLYSLLFPTIRISLPSFQAGAHHHVTPPPYPH</sequence>
<evidence type="ECO:0000313" key="2">
    <source>
        <dbReference type="EMBL" id="KAF2792100.1"/>
    </source>
</evidence>
<dbReference type="Proteomes" id="UP000799757">
    <property type="component" value="Unassembled WGS sequence"/>
</dbReference>
<feature type="transmembrane region" description="Helical" evidence="1">
    <location>
        <begin position="32"/>
        <end position="51"/>
    </location>
</feature>
<dbReference type="AlphaFoldDB" id="A0A6A6X6F8"/>
<evidence type="ECO:0000256" key="1">
    <source>
        <dbReference type="SAM" id="Phobius"/>
    </source>
</evidence>
<proteinExistence type="predicted"/>
<keyword evidence="1" id="KW-1133">Transmembrane helix</keyword>
<evidence type="ECO:0000313" key="3">
    <source>
        <dbReference type="Proteomes" id="UP000799757"/>
    </source>
</evidence>
<organism evidence="2 3">
    <name type="scientific">Melanomma pulvis-pyrius CBS 109.77</name>
    <dbReference type="NCBI Taxonomy" id="1314802"/>
    <lineage>
        <taxon>Eukaryota</taxon>
        <taxon>Fungi</taxon>
        <taxon>Dikarya</taxon>
        <taxon>Ascomycota</taxon>
        <taxon>Pezizomycotina</taxon>
        <taxon>Dothideomycetes</taxon>
        <taxon>Pleosporomycetidae</taxon>
        <taxon>Pleosporales</taxon>
        <taxon>Melanommataceae</taxon>
        <taxon>Melanomma</taxon>
    </lineage>
</organism>
<protein>
    <submittedName>
        <fullName evidence="2">Uncharacterized protein</fullName>
    </submittedName>
</protein>
<name>A0A6A6X6F8_9PLEO</name>
<reference evidence="2" key="1">
    <citation type="journal article" date="2020" name="Stud. Mycol.">
        <title>101 Dothideomycetes genomes: a test case for predicting lifestyles and emergence of pathogens.</title>
        <authorList>
            <person name="Haridas S."/>
            <person name="Albert R."/>
            <person name="Binder M."/>
            <person name="Bloem J."/>
            <person name="Labutti K."/>
            <person name="Salamov A."/>
            <person name="Andreopoulos B."/>
            <person name="Baker S."/>
            <person name="Barry K."/>
            <person name="Bills G."/>
            <person name="Bluhm B."/>
            <person name="Cannon C."/>
            <person name="Castanera R."/>
            <person name="Culley D."/>
            <person name="Daum C."/>
            <person name="Ezra D."/>
            <person name="Gonzalez J."/>
            <person name="Henrissat B."/>
            <person name="Kuo A."/>
            <person name="Liang C."/>
            <person name="Lipzen A."/>
            <person name="Lutzoni F."/>
            <person name="Magnuson J."/>
            <person name="Mondo S."/>
            <person name="Nolan M."/>
            <person name="Ohm R."/>
            <person name="Pangilinan J."/>
            <person name="Park H.-J."/>
            <person name="Ramirez L."/>
            <person name="Alfaro M."/>
            <person name="Sun H."/>
            <person name="Tritt A."/>
            <person name="Yoshinaga Y."/>
            <person name="Zwiers L.-H."/>
            <person name="Turgeon B."/>
            <person name="Goodwin S."/>
            <person name="Spatafora J."/>
            <person name="Crous P."/>
            <person name="Grigoriev I."/>
        </authorList>
    </citation>
    <scope>NUCLEOTIDE SEQUENCE</scope>
    <source>
        <strain evidence="2">CBS 109.77</strain>
    </source>
</reference>
<accession>A0A6A6X6F8</accession>
<keyword evidence="1" id="KW-0472">Membrane</keyword>
<dbReference type="EMBL" id="MU001986">
    <property type="protein sequence ID" value="KAF2792100.1"/>
    <property type="molecule type" value="Genomic_DNA"/>
</dbReference>
<keyword evidence="1" id="KW-0812">Transmembrane</keyword>
<keyword evidence="3" id="KW-1185">Reference proteome</keyword>
<gene>
    <name evidence="2" type="ORF">K505DRAFT_326400</name>
</gene>